<keyword evidence="8" id="KW-0378">Hydrolase</keyword>
<keyword evidence="14" id="KW-1185">Reference proteome</keyword>
<evidence type="ECO:0000256" key="1">
    <source>
        <dbReference type="ARBA" id="ARBA00001400"/>
    </source>
</evidence>
<dbReference type="InterPro" id="IPR051536">
    <property type="entry name" value="UDG_Type-4/5"/>
</dbReference>
<keyword evidence="5" id="KW-0004">4Fe-4S</keyword>
<comment type="similarity">
    <text evidence="2">Belongs to the uracil-DNA glycosylase (UDG) superfamily. Type 4 (UDGa) family.</text>
</comment>
<dbReference type="AlphaFoldDB" id="A0A975B819"/>
<evidence type="ECO:0000256" key="2">
    <source>
        <dbReference type="ARBA" id="ARBA00006521"/>
    </source>
</evidence>
<comment type="catalytic activity">
    <reaction evidence="1">
        <text>Hydrolyzes single-stranded DNA or mismatched double-stranded DNA and polynucleotides, releasing free uracil.</text>
        <dbReference type="EC" id="3.2.2.27"/>
    </reaction>
</comment>
<dbReference type="GO" id="GO:0051539">
    <property type="term" value="F:4 iron, 4 sulfur cluster binding"/>
    <property type="evidence" value="ECO:0007669"/>
    <property type="project" value="UniProtKB-KW"/>
</dbReference>
<keyword evidence="7" id="KW-0227">DNA damage</keyword>
<dbReference type="InterPro" id="IPR005273">
    <property type="entry name" value="Ura-DNA_glyco_family4"/>
</dbReference>
<keyword evidence="10" id="KW-0411">Iron-sulfur</keyword>
<dbReference type="InterPro" id="IPR005122">
    <property type="entry name" value="Uracil-DNA_glycosylase-like"/>
</dbReference>
<dbReference type="PANTHER" id="PTHR33693:SF1">
    <property type="entry name" value="TYPE-4 URACIL-DNA GLYCOSYLASE"/>
    <property type="match status" value="1"/>
</dbReference>
<proteinExistence type="inferred from homology"/>
<evidence type="ECO:0000256" key="8">
    <source>
        <dbReference type="ARBA" id="ARBA00022801"/>
    </source>
</evidence>
<dbReference type="Pfam" id="PF03167">
    <property type="entry name" value="UDG"/>
    <property type="match status" value="1"/>
</dbReference>
<sequence>MKEKEISNPCISPTDFAAVMAETGNTLRYMAECGSRGFDCSRKTLELLKNLGTRKKPETETLASIYADLENCRRCKLCTKRTKIVFGAGSPNARLIFVGEGPGYDEDLSGEPFVGKAGQLLTKIIKAMNLTREQVYICNIVKCRPPGNRNPEPDEIMTCIPFLKKQIAVIKPEFICALGKIAAQALLNSTQPISKIRGSFFDYQGIKLMPTFHPAFLLRNPAKKGDVWEDMKKIMREMGQKI</sequence>
<dbReference type="EC" id="3.2.2.27" evidence="3"/>
<dbReference type="SMART" id="SM00987">
    <property type="entry name" value="UreE_C"/>
    <property type="match status" value="1"/>
</dbReference>
<evidence type="ECO:0000256" key="9">
    <source>
        <dbReference type="ARBA" id="ARBA00023004"/>
    </source>
</evidence>
<protein>
    <recommendedName>
        <fullName evidence="4">Type-4 uracil-DNA glycosylase</fullName>
        <ecNumber evidence="3">3.2.2.27</ecNumber>
    </recommendedName>
</protein>
<keyword evidence="9" id="KW-0408">Iron</keyword>
<dbReference type="Proteomes" id="UP000663720">
    <property type="component" value="Chromosome"/>
</dbReference>
<dbReference type="SUPFAM" id="SSF52141">
    <property type="entry name" value="Uracil-DNA glycosylase-like"/>
    <property type="match status" value="1"/>
</dbReference>
<dbReference type="CDD" id="cd10030">
    <property type="entry name" value="UDG-F4_TTUDGA_SPO1dp_like"/>
    <property type="match status" value="1"/>
</dbReference>
<dbReference type="EMBL" id="CP061799">
    <property type="protein sequence ID" value="QTA80285.1"/>
    <property type="molecule type" value="Genomic_DNA"/>
</dbReference>
<dbReference type="GO" id="GO:0046872">
    <property type="term" value="F:metal ion binding"/>
    <property type="evidence" value="ECO:0007669"/>
    <property type="project" value="UniProtKB-KW"/>
</dbReference>
<keyword evidence="6" id="KW-0479">Metal-binding</keyword>
<organism evidence="13 14">
    <name type="scientific">Desulfonema limicola</name>
    <dbReference type="NCBI Taxonomy" id="45656"/>
    <lineage>
        <taxon>Bacteria</taxon>
        <taxon>Pseudomonadati</taxon>
        <taxon>Thermodesulfobacteriota</taxon>
        <taxon>Desulfobacteria</taxon>
        <taxon>Desulfobacterales</taxon>
        <taxon>Desulfococcaceae</taxon>
        <taxon>Desulfonema</taxon>
    </lineage>
</organism>
<dbReference type="NCBIfam" id="TIGR00758">
    <property type="entry name" value="UDG_fam4"/>
    <property type="match status" value="1"/>
</dbReference>
<dbReference type="KEGG" id="dli:dnl_25820"/>
<feature type="domain" description="Uracil-DNA glycosylase-like" evidence="12">
    <location>
        <begin position="86"/>
        <end position="232"/>
    </location>
</feature>
<keyword evidence="11" id="KW-0234">DNA repair</keyword>
<dbReference type="RefSeq" id="WP_207691951.1">
    <property type="nucleotide sequence ID" value="NZ_CP061799.1"/>
</dbReference>
<evidence type="ECO:0000256" key="4">
    <source>
        <dbReference type="ARBA" id="ARBA00019403"/>
    </source>
</evidence>
<evidence type="ECO:0000256" key="5">
    <source>
        <dbReference type="ARBA" id="ARBA00022485"/>
    </source>
</evidence>
<dbReference type="GO" id="GO:0004844">
    <property type="term" value="F:uracil DNA N-glycosylase activity"/>
    <property type="evidence" value="ECO:0007669"/>
    <property type="project" value="UniProtKB-EC"/>
</dbReference>
<evidence type="ECO:0000256" key="11">
    <source>
        <dbReference type="ARBA" id="ARBA00023204"/>
    </source>
</evidence>
<dbReference type="Gene3D" id="3.40.470.10">
    <property type="entry name" value="Uracil-DNA glycosylase-like domain"/>
    <property type="match status" value="1"/>
</dbReference>
<evidence type="ECO:0000313" key="14">
    <source>
        <dbReference type="Proteomes" id="UP000663720"/>
    </source>
</evidence>
<dbReference type="SMART" id="SM00986">
    <property type="entry name" value="UDG"/>
    <property type="match status" value="1"/>
</dbReference>
<evidence type="ECO:0000256" key="3">
    <source>
        <dbReference type="ARBA" id="ARBA00012030"/>
    </source>
</evidence>
<reference evidence="13" key="1">
    <citation type="journal article" date="2021" name="Microb. Physiol.">
        <title>Proteogenomic Insights into the Physiology of Marine, Sulfate-Reducing, Filamentous Desulfonema limicola and Desulfonema magnum.</title>
        <authorList>
            <person name="Schnaars V."/>
            <person name="Wohlbrand L."/>
            <person name="Scheve S."/>
            <person name="Hinrichs C."/>
            <person name="Reinhardt R."/>
            <person name="Rabus R."/>
        </authorList>
    </citation>
    <scope>NUCLEOTIDE SEQUENCE</scope>
    <source>
        <strain evidence="13">5ac10</strain>
    </source>
</reference>
<dbReference type="PANTHER" id="PTHR33693">
    <property type="entry name" value="TYPE-5 URACIL-DNA GLYCOSYLASE"/>
    <property type="match status" value="1"/>
</dbReference>
<evidence type="ECO:0000313" key="13">
    <source>
        <dbReference type="EMBL" id="QTA80285.1"/>
    </source>
</evidence>
<evidence type="ECO:0000256" key="10">
    <source>
        <dbReference type="ARBA" id="ARBA00023014"/>
    </source>
</evidence>
<dbReference type="GO" id="GO:0006281">
    <property type="term" value="P:DNA repair"/>
    <property type="evidence" value="ECO:0007669"/>
    <property type="project" value="UniProtKB-KW"/>
</dbReference>
<evidence type="ECO:0000256" key="6">
    <source>
        <dbReference type="ARBA" id="ARBA00022723"/>
    </source>
</evidence>
<evidence type="ECO:0000256" key="7">
    <source>
        <dbReference type="ARBA" id="ARBA00022763"/>
    </source>
</evidence>
<name>A0A975B819_9BACT</name>
<evidence type="ECO:0000259" key="12">
    <source>
        <dbReference type="SMART" id="SM00986"/>
    </source>
</evidence>
<gene>
    <name evidence="13" type="ORF">dnl_25820</name>
</gene>
<accession>A0A975B819</accession>
<dbReference type="InterPro" id="IPR036895">
    <property type="entry name" value="Uracil-DNA_glycosylase-like_sf"/>
</dbReference>